<gene>
    <name evidence="3" type="ORF">G7058_05635</name>
</gene>
<dbReference type="RefSeq" id="WP_166062629.1">
    <property type="nucleotide sequence ID" value="NZ_CP049889.1"/>
</dbReference>
<organism evidence="3 4">
    <name type="scientific">Jeotgalibaca porci</name>
    <dbReference type="NCBI Taxonomy" id="1868793"/>
    <lineage>
        <taxon>Bacteria</taxon>
        <taxon>Bacillati</taxon>
        <taxon>Bacillota</taxon>
        <taxon>Bacilli</taxon>
        <taxon>Lactobacillales</taxon>
        <taxon>Carnobacteriaceae</taxon>
        <taxon>Jeotgalibaca</taxon>
    </lineage>
</organism>
<feature type="chain" id="PRO_5026207099" description="Bacterial Ig-like domain-containing protein" evidence="1">
    <location>
        <begin position="25"/>
        <end position="148"/>
    </location>
</feature>
<dbReference type="InterPro" id="IPR046878">
    <property type="entry name" value="Big_14"/>
</dbReference>
<keyword evidence="1" id="KW-0732">Signal</keyword>
<dbReference type="Pfam" id="PF20251">
    <property type="entry name" value="Big_14"/>
    <property type="match status" value="1"/>
</dbReference>
<feature type="domain" description="Bacterial Ig-like" evidence="2">
    <location>
        <begin position="39"/>
        <end position="144"/>
    </location>
</feature>
<evidence type="ECO:0000256" key="1">
    <source>
        <dbReference type="SAM" id="SignalP"/>
    </source>
</evidence>
<dbReference type="EMBL" id="CP049889">
    <property type="protein sequence ID" value="QIK51573.1"/>
    <property type="molecule type" value="Genomic_DNA"/>
</dbReference>
<dbReference type="GeneID" id="94552754"/>
<evidence type="ECO:0000313" key="3">
    <source>
        <dbReference type="EMBL" id="QIK51573.1"/>
    </source>
</evidence>
<feature type="signal peptide" evidence="1">
    <location>
        <begin position="1"/>
        <end position="24"/>
    </location>
</feature>
<dbReference type="KEGG" id="jpo:G7058_05635"/>
<keyword evidence="4" id="KW-1185">Reference proteome</keyword>
<reference evidence="3 4" key="1">
    <citation type="journal article" date="2017" name="Int. J. Syst. Evol. Microbiol.">
        <title>Jeotgalibaca porci sp. nov. and Jeotgalibaca arthritidis sp. nov., isolated from pigs, and emended description of the genus Jeotgalibaca.</title>
        <authorList>
            <person name="Zamora L."/>
            <person name="Perez-Sancho M."/>
            <person name="Dominguez L."/>
            <person name="Fernandez-Garayzabal J.F."/>
            <person name="Vela A.I."/>
        </authorList>
    </citation>
    <scope>NUCLEOTIDE SEQUENCE [LARGE SCALE GENOMIC DNA]</scope>
    <source>
        <strain evidence="3 4">CCUG 69148</strain>
    </source>
</reference>
<accession>A0A6G7WH47</accession>
<protein>
    <recommendedName>
        <fullName evidence="2">Bacterial Ig-like domain-containing protein</fullName>
    </recommendedName>
</protein>
<dbReference type="PROSITE" id="PS51257">
    <property type="entry name" value="PROKAR_LIPOPROTEIN"/>
    <property type="match status" value="1"/>
</dbReference>
<evidence type="ECO:0000313" key="4">
    <source>
        <dbReference type="Proteomes" id="UP000501830"/>
    </source>
</evidence>
<dbReference type="Proteomes" id="UP000501830">
    <property type="component" value="Chromosome"/>
</dbReference>
<name>A0A6G7WH47_9LACT</name>
<dbReference type="AlphaFoldDB" id="A0A6G7WH47"/>
<proteinExistence type="predicted"/>
<evidence type="ECO:0000259" key="2">
    <source>
        <dbReference type="Pfam" id="PF20251"/>
    </source>
</evidence>
<sequence>MKKRSSLIFTSILFILFLTGCTKAAFEPSPYAADDLNQLAGVTMKTVEPRYNSDTETIHVTLANETEEELFYGVAFSIEYLDEDAWVVFPFEEEMAWIEIALSLKPGETNKEEITMTLFEHDFEPGTYRVIKEVAGKPLTAEFEIETE</sequence>